<protein>
    <submittedName>
        <fullName evidence="2">Uncharacterized protein</fullName>
    </submittedName>
</protein>
<reference evidence="2 3" key="1">
    <citation type="submission" date="2015-09" db="EMBL/GenBank/DDBJ databases">
        <title>Trachymyrmex zeteki WGS genome.</title>
        <authorList>
            <person name="Nygaard S."/>
            <person name="Hu H."/>
            <person name="Boomsma J."/>
            <person name="Zhang G."/>
        </authorList>
    </citation>
    <scope>NUCLEOTIDE SEQUENCE [LARGE SCALE GENOMIC DNA]</scope>
    <source>
        <strain evidence="2">Tzet28-1</strain>
        <tissue evidence="2">Whole body</tissue>
    </source>
</reference>
<sequence length="172" mass="20220">MSDMDATELLKKDTTYVVILFTEISNAYRTKDKKDVELIPRSWLTFMNSKWFCYYPDELEYKFITQWVKEGKEPDKINWKTFGVTILKEAHSHSQGMRRLTQSFVTNHIESSSHNESDNNNNIEKNDGVENIAKKPNILNEKEVREELKEVPIFKSDLRAMKNMKGLMSFSI</sequence>
<accession>A0A151XHT2</accession>
<name>A0A151XHT2_9HYME</name>
<evidence type="ECO:0000313" key="3">
    <source>
        <dbReference type="Proteomes" id="UP000075809"/>
    </source>
</evidence>
<keyword evidence="3" id="KW-1185">Reference proteome</keyword>
<organism evidence="2 3">
    <name type="scientific">Mycetomoellerius zeteki</name>
    <dbReference type="NCBI Taxonomy" id="64791"/>
    <lineage>
        <taxon>Eukaryota</taxon>
        <taxon>Metazoa</taxon>
        <taxon>Ecdysozoa</taxon>
        <taxon>Arthropoda</taxon>
        <taxon>Hexapoda</taxon>
        <taxon>Insecta</taxon>
        <taxon>Pterygota</taxon>
        <taxon>Neoptera</taxon>
        <taxon>Endopterygota</taxon>
        <taxon>Hymenoptera</taxon>
        <taxon>Apocrita</taxon>
        <taxon>Aculeata</taxon>
        <taxon>Formicoidea</taxon>
        <taxon>Formicidae</taxon>
        <taxon>Myrmicinae</taxon>
        <taxon>Mycetomoellerius</taxon>
    </lineage>
</organism>
<gene>
    <name evidence="2" type="ORF">ALC60_00995</name>
</gene>
<evidence type="ECO:0000256" key="1">
    <source>
        <dbReference type="SAM" id="MobiDB-lite"/>
    </source>
</evidence>
<evidence type="ECO:0000313" key="2">
    <source>
        <dbReference type="EMBL" id="KYQ59962.1"/>
    </source>
</evidence>
<feature type="region of interest" description="Disordered" evidence="1">
    <location>
        <begin position="109"/>
        <end position="129"/>
    </location>
</feature>
<dbReference type="AlphaFoldDB" id="A0A151XHT2"/>
<proteinExistence type="predicted"/>
<dbReference type="Proteomes" id="UP000075809">
    <property type="component" value="Unassembled WGS sequence"/>
</dbReference>
<dbReference type="EMBL" id="KQ982113">
    <property type="protein sequence ID" value="KYQ59962.1"/>
    <property type="molecule type" value="Genomic_DNA"/>
</dbReference>